<feature type="coiled-coil region" evidence="6">
    <location>
        <begin position="2"/>
        <end position="85"/>
    </location>
</feature>
<reference evidence="7 8" key="1">
    <citation type="submission" date="2020-03" db="EMBL/GenBank/DDBJ databases">
        <title>Complete genome sequence of Monaibacterium sp. ALG8 with diverse plasmids.</title>
        <authorList>
            <person name="Sun C."/>
        </authorList>
    </citation>
    <scope>NUCLEOTIDE SEQUENCE [LARGE SCALE GENOMIC DNA]</scope>
    <source>
        <strain evidence="7 8">ALG8</strain>
    </source>
</reference>
<dbReference type="PANTHER" id="PTHR30563">
    <property type="entry name" value="DNA RECOMBINATION PROTEIN RMUC"/>
    <property type="match status" value="1"/>
</dbReference>
<proteinExistence type="inferred from homology"/>
<dbReference type="Proteomes" id="UP000500791">
    <property type="component" value="Chromosome"/>
</dbReference>
<evidence type="ECO:0000313" key="7">
    <source>
        <dbReference type="EMBL" id="QIK42077.1"/>
    </source>
</evidence>
<dbReference type="KEGG" id="mon:G8E03_09400"/>
<organism evidence="7 8">
    <name type="scientific">Pontivivens nitratireducens</name>
    <dbReference type="NCBI Taxonomy" id="2758038"/>
    <lineage>
        <taxon>Bacteria</taxon>
        <taxon>Pseudomonadati</taxon>
        <taxon>Pseudomonadota</taxon>
        <taxon>Alphaproteobacteria</taxon>
        <taxon>Rhodobacterales</taxon>
        <taxon>Paracoccaceae</taxon>
        <taxon>Pontivivens</taxon>
    </lineage>
</organism>
<keyword evidence="4 6" id="KW-0175">Coiled coil</keyword>
<dbReference type="InterPro" id="IPR003798">
    <property type="entry name" value="DNA_recombination_RmuC"/>
</dbReference>
<dbReference type="GO" id="GO:0006310">
    <property type="term" value="P:DNA recombination"/>
    <property type="evidence" value="ECO:0007669"/>
    <property type="project" value="UniProtKB-KW"/>
</dbReference>
<evidence type="ECO:0000256" key="3">
    <source>
        <dbReference type="ARBA" id="ARBA00021840"/>
    </source>
</evidence>
<evidence type="ECO:0000256" key="5">
    <source>
        <dbReference type="ARBA" id="ARBA00023172"/>
    </source>
</evidence>
<keyword evidence="5" id="KW-0233">DNA recombination</keyword>
<evidence type="ECO:0000313" key="8">
    <source>
        <dbReference type="Proteomes" id="UP000500791"/>
    </source>
</evidence>
<gene>
    <name evidence="7" type="primary">rmuC</name>
    <name evidence="7" type="ORF">G8E03_09400</name>
</gene>
<dbReference type="EMBL" id="CP049811">
    <property type="protein sequence ID" value="QIK42077.1"/>
    <property type="molecule type" value="Genomic_DNA"/>
</dbReference>
<keyword evidence="8" id="KW-1185">Reference proteome</keyword>
<comment type="similarity">
    <text evidence="2">Belongs to the RmuC family.</text>
</comment>
<comment type="function">
    <text evidence="1">Involved in DNA recombination.</text>
</comment>
<dbReference type="Pfam" id="PF02646">
    <property type="entry name" value="RmuC"/>
    <property type="match status" value="1"/>
</dbReference>
<accession>A0A6G7VQK9</accession>
<dbReference type="PANTHER" id="PTHR30563:SF0">
    <property type="entry name" value="DNA RECOMBINATION PROTEIN RMUC"/>
    <property type="match status" value="1"/>
</dbReference>
<evidence type="ECO:0000256" key="4">
    <source>
        <dbReference type="ARBA" id="ARBA00023054"/>
    </source>
</evidence>
<sequence length="435" mass="48748">MAEEAARARSTLDVECARLQERAGHADHYKDRLDETNDLLREAEQQIAGLSSELKAERANHAARMEELRGAQEALEKRFDELARKALDGNAERFLTSVTERFEKHKQAADADLGARQKGIETLLAPIRENLTKFEEQTRQIEKAREGAYRTVTEQVGKLHEEQRRLTKETNRLVTALREPKTRGNWGEFQLRQVVEMAGMIDHVDFHMEQSVEVDGQRQRPDATVNLPGGKRIVIDAKTPLDAFLTAAGMDDGPEKAASLAHHARQLRVQMQGLAKKSYFDVIAGSPDFVVMFIPGEAFYSAALSEDPTLFEDAIRNKVIVATPTTLIALLKSVAYGWQQERMSENAQRATDLAQELYKRLSTLGKHLDKLGRSISNSVRDYNTIVGAVESRVLVTAKQFEGMSIAPQGDSVPEIPLVESDIRQLDARKFSDLDD</sequence>
<evidence type="ECO:0000256" key="2">
    <source>
        <dbReference type="ARBA" id="ARBA00009840"/>
    </source>
</evidence>
<evidence type="ECO:0000256" key="6">
    <source>
        <dbReference type="SAM" id="Coils"/>
    </source>
</evidence>
<protein>
    <recommendedName>
        <fullName evidence="3">DNA recombination protein RmuC homolog</fullName>
    </recommendedName>
</protein>
<name>A0A6G7VQK9_9RHOB</name>
<evidence type="ECO:0000256" key="1">
    <source>
        <dbReference type="ARBA" id="ARBA00003416"/>
    </source>
</evidence>
<dbReference type="AlphaFoldDB" id="A0A6G7VQK9"/>